<feature type="chain" id="PRO_5040334891" evidence="7">
    <location>
        <begin position="19"/>
        <end position="255"/>
    </location>
</feature>
<dbReference type="HAMAP" id="MF_04110">
    <property type="entry name" value="ENDOLYSIN_T4"/>
    <property type="match status" value="1"/>
</dbReference>
<keyword evidence="7" id="KW-0732">Signal</keyword>
<dbReference type="InterPro" id="IPR034690">
    <property type="entry name" value="Endolysin_T4_type"/>
</dbReference>
<accession>A0A9Q0MTN3</accession>
<evidence type="ECO:0000259" key="8">
    <source>
        <dbReference type="Pfam" id="PF08239"/>
    </source>
</evidence>
<dbReference type="AlphaFoldDB" id="A0A9Q0MTN3"/>
<comment type="catalytic activity">
    <reaction evidence="1">
        <text>Hydrolysis of (1-&gt;4)-beta-linkages between N-acetylmuramic acid and N-acetyl-D-glucosamine residues in a peptidoglycan and between N-acetyl-D-glucosamine residues in chitodextrins.</text>
        <dbReference type="EC" id="3.2.1.17"/>
    </reaction>
</comment>
<dbReference type="SUPFAM" id="SSF53955">
    <property type="entry name" value="Lysozyme-like"/>
    <property type="match status" value="1"/>
</dbReference>
<reference evidence="9" key="1">
    <citation type="submission" date="2022-07" db="EMBL/GenBank/DDBJ databases">
        <authorList>
            <person name="Trinca V."/>
            <person name="Uliana J.V.C."/>
            <person name="Torres T.T."/>
            <person name="Ward R.J."/>
            <person name="Monesi N."/>
        </authorList>
    </citation>
    <scope>NUCLEOTIDE SEQUENCE</scope>
    <source>
        <strain evidence="9">HSMRA1968</strain>
        <tissue evidence="9">Whole embryos</tissue>
    </source>
</reference>
<dbReference type="Pfam" id="PF08239">
    <property type="entry name" value="SH3_3"/>
    <property type="match status" value="1"/>
</dbReference>
<dbReference type="PANTHER" id="PTHR38107:SF3">
    <property type="entry name" value="LYSOZYME RRRD-RELATED"/>
    <property type="match status" value="1"/>
</dbReference>
<dbReference type="InterPro" id="IPR051018">
    <property type="entry name" value="Bacteriophage_GH24"/>
</dbReference>
<evidence type="ECO:0000256" key="1">
    <source>
        <dbReference type="ARBA" id="ARBA00000632"/>
    </source>
</evidence>
<keyword evidence="5" id="KW-1035">Host cytoplasm</keyword>
<proteinExistence type="inferred from homology"/>
<keyword evidence="2" id="KW-0929">Antimicrobial</keyword>
<keyword evidence="4" id="KW-0378">Hydrolase</keyword>
<name>A0A9Q0MTN3_9DIPT</name>
<comment type="caution">
    <text evidence="9">The sequence shown here is derived from an EMBL/GenBank/DDBJ whole genome shotgun (WGS) entry which is preliminary data.</text>
</comment>
<dbReference type="GO" id="GO:0016998">
    <property type="term" value="P:cell wall macromolecule catabolic process"/>
    <property type="evidence" value="ECO:0007669"/>
    <property type="project" value="InterPro"/>
</dbReference>
<dbReference type="EMBL" id="WJQU01000003">
    <property type="protein sequence ID" value="KAJ6637822.1"/>
    <property type="molecule type" value="Genomic_DNA"/>
</dbReference>
<dbReference type="PANTHER" id="PTHR38107">
    <property type="match status" value="1"/>
</dbReference>
<evidence type="ECO:0000313" key="9">
    <source>
        <dbReference type="EMBL" id="KAJ6637822.1"/>
    </source>
</evidence>
<dbReference type="GO" id="GO:0031640">
    <property type="term" value="P:killing of cells of another organism"/>
    <property type="evidence" value="ECO:0007669"/>
    <property type="project" value="UniProtKB-KW"/>
</dbReference>
<dbReference type="Gene3D" id="2.30.30.40">
    <property type="entry name" value="SH3 Domains"/>
    <property type="match status" value="1"/>
</dbReference>
<dbReference type="GO" id="GO:0042742">
    <property type="term" value="P:defense response to bacterium"/>
    <property type="evidence" value="ECO:0007669"/>
    <property type="project" value="UniProtKB-KW"/>
</dbReference>
<keyword evidence="3" id="KW-0081">Bacteriolytic enzyme</keyword>
<dbReference type="InterPro" id="IPR002196">
    <property type="entry name" value="Glyco_hydro_24"/>
</dbReference>
<keyword evidence="10" id="KW-1185">Reference proteome</keyword>
<evidence type="ECO:0000256" key="5">
    <source>
        <dbReference type="ARBA" id="ARBA00023200"/>
    </source>
</evidence>
<evidence type="ECO:0000256" key="3">
    <source>
        <dbReference type="ARBA" id="ARBA00022638"/>
    </source>
</evidence>
<dbReference type="GO" id="GO:0003796">
    <property type="term" value="F:lysozyme activity"/>
    <property type="evidence" value="ECO:0007669"/>
    <property type="project" value="UniProtKB-EC"/>
</dbReference>
<evidence type="ECO:0000256" key="7">
    <source>
        <dbReference type="SAM" id="SignalP"/>
    </source>
</evidence>
<dbReference type="Pfam" id="PF00959">
    <property type="entry name" value="Phage_lysozyme"/>
    <property type="match status" value="1"/>
</dbReference>
<dbReference type="OrthoDB" id="6338733at2759"/>
<dbReference type="Gene3D" id="1.10.530.40">
    <property type="match status" value="1"/>
</dbReference>
<dbReference type="GO" id="GO:0009253">
    <property type="term" value="P:peptidoglycan catabolic process"/>
    <property type="evidence" value="ECO:0007669"/>
    <property type="project" value="InterPro"/>
</dbReference>
<evidence type="ECO:0000313" key="10">
    <source>
        <dbReference type="Proteomes" id="UP001151699"/>
    </source>
</evidence>
<evidence type="ECO:0000256" key="4">
    <source>
        <dbReference type="ARBA" id="ARBA00022801"/>
    </source>
</evidence>
<dbReference type="CDD" id="cd00737">
    <property type="entry name" value="lyz_endolysin_autolysin"/>
    <property type="match status" value="1"/>
</dbReference>
<dbReference type="InterPro" id="IPR003646">
    <property type="entry name" value="SH3-like_bac-type"/>
</dbReference>
<gene>
    <name evidence="9" type="primary">15_0</name>
    <name evidence="9" type="ORF">Bhyg_10553</name>
</gene>
<feature type="signal peptide" evidence="7">
    <location>
        <begin position="1"/>
        <end position="18"/>
    </location>
</feature>
<sequence length="255" mass="26948">MELIIIFNLICLTVTVSAAGYNGPTNQAGLNLIKKFEGWYPNFYLDPTGIKTIGYGHACHVWNCAVPLNGIYNVPLSAANGEALLKSDLVSYEKCVSTNVKANINANQFSALSSFVFNLGCGNFKSSDMLRLLNAGDVKGASDEMLLWVKAGGKVLQGLVNRRAEERNLFCSGGVCASSSCVGKVTATSLYIRASASSTSASVGSLTNGQSVTILGRVAGQNISGNSNWFKISNGYISAYYITITSSSGASWCAK</sequence>
<evidence type="ECO:0000256" key="6">
    <source>
        <dbReference type="ARBA" id="ARBA00023295"/>
    </source>
</evidence>
<evidence type="ECO:0000256" key="2">
    <source>
        <dbReference type="ARBA" id="ARBA00022529"/>
    </source>
</evidence>
<dbReference type="Proteomes" id="UP001151699">
    <property type="component" value="Chromosome X"/>
</dbReference>
<feature type="domain" description="SH3b" evidence="8">
    <location>
        <begin position="189"/>
        <end position="242"/>
    </location>
</feature>
<organism evidence="9 10">
    <name type="scientific">Pseudolycoriella hygida</name>
    <dbReference type="NCBI Taxonomy" id="35572"/>
    <lineage>
        <taxon>Eukaryota</taxon>
        <taxon>Metazoa</taxon>
        <taxon>Ecdysozoa</taxon>
        <taxon>Arthropoda</taxon>
        <taxon>Hexapoda</taxon>
        <taxon>Insecta</taxon>
        <taxon>Pterygota</taxon>
        <taxon>Neoptera</taxon>
        <taxon>Endopterygota</taxon>
        <taxon>Diptera</taxon>
        <taxon>Nematocera</taxon>
        <taxon>Sciaroidea</taxon>
        <taxon>Sciaridae</taxon>
        <taxon>Pseudolycoriella</taxon>
    </lineage>
</organism>
<dbReference type="InterPro" id="IPR023347">
    <property type="entry name" value="Lysozyme_dom_sf"/>
</dbReference>
<dbReference type="InterPro" id="IPR033907">
    <property type="entry name" value="Endolysin_autolysin"/>
</dbReference>
<dbReference type="InterPro" id="IPR023346">
    <property type="entry name" value="Lysozyme-like_dom_sf"/>
</dbReference>
<keyword evidence="6" id="KW-0326">Glycosidase</keyword>
<protein>
    <submittedName>
        <fullName evidence="9">Endolysin</fullName>
    </submittedName>
</protein>